<dbReference type="Proteomes" id="UP000287527">
    <property type="component" value="Unassembled WGS sequence"/>
</dbReference>
<proteinExistence type="predicted"/>
<name>A0A444HCS6_9FLAO</name>
<dbReference type="RefSeq" id="WP_128389030.1">
    <property type="nucleotide sequence ID" value="NZ_SBII01000003.1"/>
</dbReference>
<keyword evidence="3" id="KW-1185">Reference proteome</keyword>
<evidence type="ECO:0000313" key="3">
    <source>
        <dbReference type="Proteomes" id="UP000287527"/>
    </source>
</evidence>
<evidence type="ECO:0008006" key="4">
    <source>
        <dbReference type="Google" id="ProtNLM"/>
    </source>
</evidence>
<sequence length="153" mass="18504">MRILFIIFMFILQNASAQTKSDEIFLFENQKIKYTTLDFKDDIYRVSKFFVIINQKHDVNKCFKNKHLKPYFINIPTDIPKEKQEKLFLEFVSYITGRVKLIDSDFFVISDIDYTGIYKEIFEKEHRYKGYYMNNINDIYLNPTKAEICKMLQ</sequence>
<dbReference type="AlphaFoldDB" id="A0A444HCS6"/>
<dbReference type="OrthoDB" id="9857091at2"/>
<evidence type="ECO:0000256" key="1">
    <source>
        <dbReference type="SAM" id="SignalP"/>
    </source>
</evidence>
<accession>A0A444HCS6</accession>
<reference evidence="2 3" key="1">
    <citation type="submission" date="2019-01" db="EMBL/GenBank/DDBJ databases">
        <title>Flavobacterium sp. nov.,isolated from freshwater.</title>
        <authorList>
            <person name="Zhang R."/>
            <person name="Du Z.-J."/>
        </authorList>
    </citation>
    <scope>NUCLEOTIDE SEQUENCE [LARGE SCALE GENOMIC DNA]</scope>
    <source>
        <strain evidence="2 3">1E403</strain>
    </source>
</reference>
<feature type="chain" id="PRO_5019232102" description="DUF4174 domain-containing protein" evidence="1">
    <location>
        <begin position="18"/>
        <end position="153"/>
    </location>
</feature>
<protein>
    <recommendedName>
        <fullName evidence="4">DUF4174 domain-containing protein</fullName>
    </recommendedName>
</protein>
<comment type="caution">
    <text evidence="2">The sequence shown here is derived from an EMBL/GenBank/DDBJ whole genome shotgun (WGS) entry which is preliminary data.</text>
</comment>
<evidence type="ECO:0000313" key="2">
    <source>
        <dbReference type="EMBL" id="RWX01493.1"/>
    </source>
</evidence>
<keyword evidence="1" id="KW-0732">Signal</keyword>
<organism evidence="2 3">
    <name type="scientific">Flavobacterium cerinum</name>
    <dbReference type="NCBI Taxonomy" id="2502784"/>
    <lineage>
        <taxon>Bacteria</taxon>
        <taxon>Pseudomonadati</taxon>
        <taxon>Bacteroidota</taxon>
        <taxon>Flavobacteriia</taxon>
        <taxon>Flavobacteriales</taxon>
        <taxon>Flavobacteriaceae</taxon>
        <taxon>Flavobacterium</taxon>
    </lineage>
</organism>
<feature type="signal peptide" evidence="1">
    <location>
        <begin position="1"/>
        <end position="17"/>
    </location>
</feature>
<dbReference type="EMBL" id="SBII01000003">
    <property type="protein sequence ID" value="RWX01493.1"/>
    <property type="molecule type" value="Genomic_DNA"/>
</dbReference>
<gene>
    <name evidence="2" type="ORF">EPI11_05950</name>
</gene>